<sequence>MLDNESILSGIFELLNDAKDIMKSIKAKFIIYKPKFSLGCLNLVRMILCEETVKVVKVMQY</sequence>
<dbReference type="EMBL" id="BARW01029244">
    <property type="protein sequence ID" value="GAJ07348.1"/>
    <property type="molecule type" value="Genomic_DNA"/>
</dbReference>
<evidence type="ECO:0000313" key="1">
    <source>
        <dbReference type="EMBL" id="GAJ07348.1"/>
    </source>
</evidence>
<accession>X1TPS9</accession>
<proteinExistence type="predicted"/>
<name>X1TPS9_9ZZZZ</name>
<organism evidence="1">
    <name type="scientific">marine sediment metagenome</name>
    <dbReference type="NCBI Taxonomy" id="412755"/>
    <lineage>
        <taxon>unclassified sequences</taxon>
        <taxon>metagenomes</taxon>
        <taxon>ecological metagenomes</taxon>
    </lineage>
</organism>
<dbReference type="AlphaFoldDB" id="X1TPS9"/>
<comment type="caution">
    <text evidence="1">The sequence shown here is derived from an EMBL/GenBank/DDBJ whole genome shotgun (WGS) entry which is preliminary data.</text>
</comment>
<protein>
    <submittedName>
        <fullName evidence="1">Uncharacterized protein</fullName>
    </submittedName>
</protein>
<gene>
    <name evidence="1" type="ORF">S12H4_47039</name>
</gene>
<reference evidence="1" key="1">
    <citation type="journal article" date="2014" name="Front. Microbiol.">
        <title>High frequency of phylogenetically diverse reductive dehalogenase-homologous genes in deep subseafloor sedimentary metagenomes.</title>
        <authorList>
            <person name="Kawai M."/>
            <person name="Futagami T."/>
            <person name="Toyoda A."/>
            <person name="Takaki Y."/>
            <person name="Nishi S."/>
            <person name="Hori S."/>
            <person name="Arai W."/>
            <person name="Tsubouchi T."/>
            <person name="Morono Y."/>
            <person name="Uchiyama I."/>
            <person name="Ito T."/>
            <person name="Fujiyama A."/>
            <person name="Inagaki F."/>
            <person name="Takami H."/>
        </authorList>
    </citation>
    <scope>NUCLEOTIDE SEQUENCE</scope>
    <source>
        <strain evidence="1">Expedition CK06-06</strain>
    </source>
</reference>